<dbReference type="Proteomes" id="UP001268819">
    <property type="component" value="Unassembled WGS sequence"/>
</dbReference>
<organism evidence="3 4">
    <name type="scientific">Saccharothrix longispora</name>
    <dbReference type="NCBI Taxonomy" id="33920"/>
    <lineage>
        <taxon>Bacteria</taxon>
        <taxon>Bacillati</taxon>
        <taxon>Actinomycetota</taxon>
        <taxon>Actinomycetes</taxon>
        <taxon>Pseudonocardiales</taxon>
        <taxon>Pseudonocardiaceae</taxon>
        <taxon>Saccharothrix</taxon>
    </lineage>
</organism>
<evidence type="ECO:0000256" key="2">
    <source>
        <dbReference type="SAM" id="Phobius"/>
    </source>
</evidence>
<evidence type="ECO:0000256" key="1">
    <source>
        <dbReference type="SAM" id="MobiDB-lite"/>
    </source>
</evidence>
<keyword evidence="2" id="KW-0472">Membrane</keyword>
<reference evidence="3 4" key="1">
    <citation type="submission" date="2023-07" db="EMBL/GenBank/DDBJ databases">
        <title>Sequencing the genomes of 1000 actinobacteria strains.</title>
        <authorList>
            <person name="Klenk H.-P."/>
        </authorList>
    </citation>
    <scope>NUCLEOTIDE SEQUENCE [LARGE SCALE GENOMIC DNA]</scope>
    <source>
        <strain evidence="3 4">DSM 43749</strain>
    </source>
</reference>
<gene>
    <name evidence="3" type="ORF">J2S66_004424</name>
</gene>
<evidence type="ECO:0000313" key="3">
    <source>
        <dbReference type="EMBL" id="MDR6596040.1"/>
    </source>
</evidence>
<keyword evidence="2" id="KW-1133">Transmembrane helix</keyword>
<feature type="compositionally biased region" description="Pro residues" evidence="1">
    <location>
        <begin position="41"/>
        <end position="52"/>
    </location>
</feature>
<proteinExistence type="predicted"/>
<evidence type="ECO:0000313" key="4">
    <source>
        <dbReference type="Proteomes" id="UP001268819"/>
    </source>
</evidence>
<feature type="region of interest" description="Disordered" evidence="1">
    <location>
        <begin position="1"/>
        <end position="56"/>
    </location>
</feature>
<feature type="transmembrane region" description="Helical" evidence="2">
    <location>
        <begin position="59"/>
        <end position="80"/>
    </location>
</feature>
<protein>
    <submittedName>
        <fullName evidence="3">Uncharacterized protein</fullName>
    </submittedName>
</protein>
<dbReference type="EMBL" id="JAVDSG010000001">
    <property type="protein sequence ID" value="MDR6596040.1"/>
    <property type="molecule type" value="Genomic_DNA"/>
</dbReference>
<keyword evidence="4" id="KW-1185">Reference proteome</keyword>
<accession>A0ABU1PZH4</accession>
<name>A0ABU1PZH4_9PSEU</name>
<keyword evidence="2" id="KW-0812">Transmembrane</keyword>
<comment type="caution">
    <text evidence="3">The sequence shown here is derived from an EMBL/GenBank/DDBJ whole genome shotgun (WGS) entry which is preliminary data.</text>
</comment>
<dbReference type="RefSeq" id="WP_310309124.1">
    <property type="nucleotide sequence ID" value="NZ_BAAAXB010000001.1"/>
</dbReference>
<sequence length="250" mass="26516">MSVPPESPEEVTQRIPPLRPSDTAPLWRPSEIGQLDSLLSTPPPTPAPPPAPGRSRRGLLLKAAGLLGVAVVSGLVWLVVMPKDTPTGTPTTTPAPAGEFTFAKSAQAPEPLKDSDCASHAYGQTKAFLTATPCQQLTRGLYTTRTPDGATVYTSVSVVRMRTVEDATKLKDLTSRDGTGNVNDLVKDGAVKVQGLTTLGNGGFAAQLKDRDLVIIESDTIAHGANEAEHNRLMKKISFEAMRLADELRG</sequence>